<evidence type="ECO:0000256" key="13">
    <source>
        <dbReference type="RuleBase" id="RU361119"/>
    </source>
</evidence>
<evidence type="ECO:0000313" key="18">
    <source>
        <dbReference type="Proteomes" id="UP000823749"/>
    </source>
</evidence>
<dbReference type="GO" id="GO:0048046">
    <property type="term" value="C:apoplast"/>
    <property type="evidence" value="ECO:0007669"/>
    <property type="project" value="UniProtKB-SubCell"/>
</dbReference>
<comment type="subcellular location">
    <subcellularLocation>
        <location evidence="2 13">Secreted</location>
        <location evidence="2 13">Extracellular space</location>
        <location evidence="2 13">Apoplast</location>
    </subcellularLocation>
</comment>
<feature type="domain" description="Plastocyanin-like" evidence="14">
    <location>
        <begin position="20"/>
        <end position="165"/>
    </location>
</feature>
<evidence type="ECO:0000256" key="2">
    <source>
        <dbReference type="ARBA" id="ARBA00004271"/>
    </source>
</evidence>
<dbReference type="InterPro" id="IPR001117">
    <property type="entry name" value="Cu-oxidase_2nd"/>
</dbReference>
<dbReference type="CDD" id="cd13875">
    <property type="entry name" value="CuRO_2_LCC_plant"/>
    <property type="match status" value="3"/>
</dbReference>
<sequence length="1479" mass="163608">MRVTHSSFMSSINLPTTLPFIGEWWNTSVYNVENQALSYGGEPNILNAFTINGQPGDLYSCSSEGTYKVKVVQGETYLLRIINAAMNTQLFFKIANHTMTVVAVDTCYTSPMVTDTIVIAPGQTVDALLTADQQLASYYMAAHAYDSVGALYDSTNTTGIILYENSTSSTPLMPTLPDFDDTSLAFQFYSNLTSLMSGPYWEPVPLTIVKHMFVTEGLGLVPCESNATCKGPSGLAFAASMNNESFEIPTKLSMLQPFFYNISGIYTTDFPSDPPLVFDYTNSSNSLNTSLVMTTKSTRATMMKYNSTVQIVFQNTAFVGKENHPIHLHGFNFYVLAQGFGNYDSVTGPELFNLVNPQKRNTIGVPVGGWAVIRFVANNPMASAEIVEHSFYVQNITMNRLCKQQVINAVNGSLPGPTIQVHEGDTVIIHVFNKCPYNLTIHWHGIFQLHSAWADGPEYVTQCPILPGNKYTYKFTITGQEGTLWWHAHAQWLRSTVHGALIIRPRKGYTYPFPKPFEEFPILLGEWWNANIIEIEEQALADGRGPNISNAFTINGWLGDLYNCSSTGTYKLKVVRGETYLLRIINVALNNELFFKIANHTMTVVAVDACYTNPMVTNTIVIGPGQTIDVLLTADQPLASYYMAAHSYDSLGMAYDKTTTRGIIMYENASLSISPMPDLPAFNDTPTAFEFFSSLTSLVNGPHWAPVPLKVDEHMFVTEGLGMVPCGANNTCGAPLGLQFAASMNNESFELPTKLSMLEAFYYNLTAGIYTADFPKYPPVVFDYTNTSNALNTALIMTPRSTKVTKLKYNSTVQIVFQNTALVGKQSHPIHLHGFNFYVLAQGFGNYDPVTGPKMFNLVNPQIRNTVGVPVGGWTIIRFTANNPGVSRRRQLGAAARDGVRSEKVVSDFAYMAHPMLLLLAFALALLAYSSVASAEIVEHSFHVQDLSMSRLCKQQIITIVNGSLPGPTILVHEGDTLIIHVFNKSPYNLTIHWHGIFQLHSVWADGPEYVTQCPILPGNKYTYRFTITGQEGTLWWHAHAQWLRATVHGALIIRPRKGYSYPFPKPFEEFPILLGEWWNANIIEIEEQALADGHGPNISNAFTINGWPGDLYNCSSTGTYKLKVVQGETYLLRIINVALYSELFFKIANHKMTIVAVDACYTNPMVTDIIVISPGQTIDVLLTANQPLASYYMAAHCYDSLGDAYDATTTTGIITYENATPSSPLMPNLPAVDDTSAAFEFFSSLTSLVNGPHWAPVPLKIDEQMLVTEGLGLVPCGANNTCGAPLGLAFAASMNNESFELPTKLSMLEAFYYNLTAGIYTTDFPKYPPVVFDYTSLSNNLNKALVMTSRSTKVTKLKYNSTVQIVFQNTALVGQQSHPIHLHGFNFYVLAQGFGNYDPVRGPKMFNLVNPQIRNTIGVPVGGWTVIRFTANNPGYNTFIKENINLSLVAMLMCKKFNDTCIDIRDNVLMSVESRLKL</sequence>
<evidence type="ECO:0000259" key="16">
    <source>
        <dbReference type="Pfam" id="PF07732"/>
    </source>
</evidence>
<reference evidence="17" key="1">
    <citation type="submission" date="2020-08" db="EMBL/GenBank/DDBJ databases">
        <title>Plant Genome Project.</title>
        <authorList>
            <person name="Zhang R.-G."/>
        </authorList>
    </citation>
    <scope>NUCLEOTIDE SEQUENCE</scope>
    <source>
        <strain evidence="17">WSP0</strain>
        <tissue evidence="17">Leaf</tissue>
    </source>
</reference>
<keyword evidence="9 13" id="KW-0560">Oxidoreductase</keyword>
<evidence type="ECO:0000256" key="7">
    <source>
        <dbReference type="ARBA" id="ARBA00022723"/>
    </source>
</evidence>
<accession>A0AAV6KDG1</accession>
<keyword evidence="11" id="KW-0325">Glycoprotein</keyword>
<dbReference type="GO" id="GO:0005507">
    <property type="term" value="F:copper ion binding"/>
    <property type="evidence" value="ECO:0007669"/>
    <property type="project" value="InterPro"/>
</dbReference>
<evidence type="ECO:0000256" key="5">
    <source>
        <dbReference type="ARBA" id="ARBA00022523"/>
    </source>
</evidence>
<evidence type="ECO:0000256" key="1">
    <source>
        <dbReference type="ARBA" id="ARBA00000349"/>
    </source>
</evidence>
<evidence type="ECO:0000259" key="15">
    <source>
        <dbReference type="Pfam" id="PF07731"/>
    </source>
</evidence>
<dbReference type="CDD" id="cd13849">
    <property type="entry name" value="CuRO_1_LCC_plant"/>
    <property type="match status" value="2"/>
</dbReference>
<feature type="domain" description="Plastocyanin-like" evidence="16">
    <location>
        <begin position="944"/>
        <end position="1058"/>
    </location>
</feature>
<evidence type="ECO:0000256" key="10">
    <source>
        <dbReference type="ARBA" id="ARBA00023008"/>
    </source>
</evidence>
<evidence type="ECO:0000256" key="9">
    <source>
        <dbReference type="ARBA" id="ARBA00023002"/>
    </source>
</evidence>
<organism evidence="17 18">
    <name type="scientific">Rhododendron griersonianum</name>
    <dbReference type="NCBI Taxonomy" id="479676"/>
    <lineage>
        <taxon>Eukaryota</taxon>
        <taxon>Viridiplantae</taxon>
        <taxon>Streptophyta</taxon>
        <taxon>Embryophyta</taxon>
        <taxon>Tracheophyta</taxon>
        <taxon>Spermatophyta</taxon>
        <taxon>Magnoliopsida</taxon>
        <taxon>eudicotyledons</taxon>
        <taxon>Gunneridae</taxon>
        <taxon>Pentapetalae</taxon>
        <taxon>asterids</taxon>
        <taxon>Ericales</taxon>
        <taxon>Ericaceae</taxon>
        <taxon>Ericoideae</taxon>
        <taxon>Rhodoreae</taxon>
        <taxon>Rhododendron</taxon>
    </lineage>
</organism>
<comment type="similarity">
    <text evidence="3 13">Belongs to the multicopper oxidase family.</text>
</comment>
<feature type="domain" description="Plastocyanin-like" evidence="16">
    <location>
        <begin position="393"/>
        <end position="507"/>
    </location>
</feature>
<comment type="function">
    <text evidence="13">Lignin degradation and detoxification of lignin-derived products.</text>
</comment>
<dbReference type="InterPro" id="IPR034285">
    <property type="entry name" value="CuRO_2_LCC"/>
</dbReference>
<keyword evidence="6 13" id="KW-0964">Secreted</keyword>
<feature type="domain" description="Plastocyanin-like" evidence="15">
    <location>
        <begin position="269"/>
        <end position="381"/>
    </location>
</feature>
<evidence type="ECO:0000256" key="11">
    <source>
        <dbReference type="ARBA" id="ARBA00023180"/>
    </source>
</evidence>
<evidence type="ECO:0000256" key="3">
    <source>
        <dbReference type="ARBA" id="ARBA00010609"/>
    </source>
</evidence>
<dbReference type="InterPro" id="IPR011706">
    <property type="entry name" value="Cu-oxidase_C"/>
</dbReference>
<dbReference type="PANTHER" id="PTHR11709:SF312">
    <property type="entry name" value="LACCASE"/>
    <property type="match status" value="1"/>
</dbReference>
<dbReference type="EC" id="1.10.3.2" evidence="4 13"/>
<name>A0AAV6KDG1_9ERIC</name>
<dbReference type="Pfam" id="PF07731">
    <property type="entry name" value="Cu-oxidase_2"/>
    <property type="match status" value="3"/>
</dbReference>
<comment type="cofactor">
    <cofactor evidence="13">
        <name>Cu cation</name>
        <dbReference type="ChEBI" id="CHEBI:23378"/>
    </cofactor>
    <text evidence="13">Binds 4 Cu cations per monomer.</text>
</comment>
<evidence type="ECO:0000256" key="8">
    <source>
        <dbReference type="ARBA" id="ARBA00022737"/>
    </source>
</evidence>
<dbReference type="NCBIfam" id="TIGR03389">
    <property type="entry name" value="laccase"/>
    <property type="match status" value="2"/>
</dbReference>
<dbReference type="Pfam" id="PF00394">
    <property type="entry name" value="Cu-oxidase"/>
    <property type="match status" value="3"/>
</dbReference>
<feature type="domain" description="Plastocyanin-like" evidence="14">
    <location>
        <begin position="1069"/>
        <end position="1220"/>
    </location>
</feature>
<dbReference type="PANTHER" id="PTHR11709">
    <property type="entry name" value="MULTI-COPPER OXIDASE"/>
    <property type="match status" value="1"/>
</dbReference>
<dbReference type="Gene3D" id="2.60.40.420">
    <property type="entry name" value="Cupredoxins - blue copper proteins"/>
    <property type="match status" value="8"/>
</dbReference>
<proteinExistence type="inferred from homology"/>
<dbReference type="InterPro" id="IPR017761">
    <property type="entry name" value="Laccase"/>
</dbReference>
<feature type="domain" description="Plastocyanin-like" evidence="15">
    <location>
        <begin position="1325"/>
        <end position="1437"/>
    </location>
</feature>
<gene>
    <name evidence="17" type="ORF">RHGRI_015361</name>
</gene>
<evidence type="ECO:0000256" key="4">
    <source>
        <dbReference type="ARBA" id="ARBA00012297"/>
    </source>
</evidence>
<dbReference type="InterPro" id="IPR045087">
    <property type="entry name" value="Cu-oxidase_fam"/>
</dbReference>
<evidence type="ECO:0000313" key="17">
    <source>
        <dbReference type="EMBL" id="KAG5550374.1"/>
    </source>
</evidence>
<dbReference type="Proteomes" id="UP000823749">
    <property type="component" value="Chromosome 5"/>
</dbReference>
<evidence type="ECO:0000259" key="14">
    <source>
        <dbReference type="Pfam" id="PF00394"/>
    </source>
</evidence>
<dbReference type="InterPro" id="IPR034288">
    <property type="entry name" value="CuRO_1_LCC"/>
</dbReference>
<keyword evidence="7 13" id="KW-0479">Metal-binding</keyword>
<keyword evidence="18" id="KW-1185">Reference proteome</keyword>
<keyword evidence="12 13" id="KW-0439">Lignin degradation</keyword>
<comment type="catalytic activity">
    <reaction evidence="1 13">
        <text>4 hydroquinone + O2 = 4 benzosemiquinone + 2 H2O</text>
        <dbReference type="Rhea" id="RHEA:11276"/>
        <dbReference type="ChEBI" id="CHEBI:15377"/>
        <dbReference type="ChEBI" id="CHEBI:15379"/>
        <dbReference type="ChEBI" id="CHEBI:17594"/>
        <dbReference type="ChEBI" id="CHEBI:17977"/>
        <dbReference type="EC" id="1.10.3.2"/>
    </reaction>
</comment>
<dbReference type="Pfam" id="PF07732">
    <property type="entry name" value="Cu-oxidase_3"/>
    <property type="match status" value="2"/>
</dbReference>
<protein>
    <recommendedName>
        <fullName evidence="4 13">Laccase</fullName>
        <ecNumber evidence="4 13">1.10.3.2</ecNumber>
    </recommendedName>
    <alternativeName>
        <fullName evidence="13">Benzenediol:oxygen oxidoreductase</fullName>
    </alternativeName>
    <alternativeName>
        <fullName evidence="13">Diphenol oxidase</fullName>
    </alternativeName>
    <alternativeName>
        <fullName evidence="13">Urishiol oxidase</fullName>
    </alternativeName>
</protein>
<dbReference type="GO" id="GO:0052716">
    <property type="term" value="F:hydroquinone:oxygen oxidoreductase activity"/>
    <property type="evidence" value="ECO:0007669"/>
    <property type="project" value="UniProtKB-EC"/>
</dbReference>
<feature type="domain" description="Plastocyanin-like" evidence="14">
    <location>
        <begin position="518"/>
        <end position="669"/>
    </location>
</feature>
<comment type="caution">
    <text evidence="17">The sequence shown here is derived from an EMBL/GenBank/DDBJ whole genome shotgun (WGS) entry which is preliminary data.</text>
</comment>
<keyword evidence="10 13" id="KW-0186">Copper</keyword>
<dbReference type="SUPFAM" id="SSF49503">
    <property type="entry name" value="Cupredoxins"/>
    <property type="match status" value="8"/>
</dbReference>
<keyword evidence="8 13" id="KW-0677">Repeat</keyword>
<dbReference type="EMBL" id="JACTNZ010000005">
    <property type="protein sequence ID" value="KAG5550374.1"/>
    <property type="molecule type" value="Genomic_DNA"/>
</dbReference>
<evidence type="ECO:0000256" key="6">
    <source>
        <dbReference type="ARBA" id="ARBA00022525"/>
    </source>
</evidence>
<dbReference type="GO" id="GO:0046274">
    <property type="term" value="P:lignin catabolic process"/>
    <property type="evidence" value="ECO:0007669"/>
    <property type="project" value="UniProtKB-KW"/>
</dbReference>
<dbReference type="InterPro" id="IPR008972">
    <property type="entry name" value="Cupredoxin"/>
</dbReference>
<dbReference type="InterPro" id="IPR011707">
    <property type="entry name" value="Cu-oxidase-like_N"/>
</dbReference>
<feature type="domain" description="Plastocyanin-like" evidence="15">
    <location>
        <begin position="774"/>
        <end position="886"/>
    </location>
</feature>
<keyword evidence="5 13" id="KW-0052">Apoplast</keyword>
<evidence type="ECO:0000256" key="12">
    <source>
        <dbReference type="ARBA" id="ARBA00023185"/>
    </source>
</evidence>